<name>A0ABT6CY54_9MICC</name>
<proteinExistence type="inferred from homology"/>
<evidence type="ECO:0000256" key="5">
    <source>
        <dbReference type="ARBA" id="ARBA00023163"/>
    </source>
</evidence>
<keyword evidence="5" id="KW-0804">Transcription</keyword>
<dbReference type="SUPFAM" id="SSF88659">
    <property type="entry name" value="Sigma3 and sigma4 domains of RNA polymerase sigma factors"/>
    <property type="match status" value="1"/>
</dbReference>
<evidence type="ECO:0000313" key="8">
    <source>
        <dbReference type="EMBL" id="MDF9279017.1"/>
    </source>
</evidence>
<dbReference type="PANTHER" id="PTHR43133">
    <property type="entry name" value="RNA POLYMERASE ECF-TYPE SIGMA FACTO"/>
    <property type="match status" value="1"/>
</dbReference>
<evidence type="ECO:0000256" key="4">
    <source>
        <dbReference type="ARBA" id="ARBA00023125"/>
    </source>
</evidence>
<organism evidence="8 9">
    <name type="scientific">Arthrobacter vasquezii</name>
    <dbReference type="NCBI Taxonomy" id="2977629"/>
    <lineage>
        <taxon>Bacteria</taxon>
        <taxon>Bacillati</taxon>
        <taxon>Actinomycetota</taxon>
        <taxon>Actinomycetes</taxon>
        <taxon>Micrococcales</taxon>
        <taxon>Micrococcaceae</taxon>
        <taxon>Arthrobacter</taxon>
    </lineage>
</organism>
<keyword evidence="4" id="KW-0238">DNA-binding</keyword>
<reference evidence="8 9" key="1">
    <citation type="journal article" date="2023" name="Int. J. Syst. Evol. Microbiol.">
        <title>Arthrobacter vasquezii sp. nov., isolated from a soil sample from Union Glacier, Antarctica.</title>
        <authorList>
            <person name="Valenzuela-Ibaceta F."/>
            <person name="Carrasco V."/>
            <person name="Lagos-Moraga S."/>
            <person name="Dietz-Vargas C."/>
            <person name="Navarro C.A."/>
            <person name="Perez-Donoso J.M."/>
        </authorList>
    </citation>
    <scope>NUCLEOTIDE SEQUENCE [LARGE SCALE GENOMIC DNA]</scope>
    <source>
        <strain evidence="8 9">EH-1B-1</strain>
    </source>
</reference>
<dbReference type="PANTHER" id="PTHR43133:SF8">
    <property type="entry name" value="RNA POLYMERASE SIGMA FACTOR HI_1459-RELATED"/>
    <property type="match status" value="1"/>
</dbReference>
<keyword evidence="9" id="KW-1185">Reference proteome</keyword>
<dbReference type="InterPro" id="IPR013249">
    <property type="entry name" value="RNA_pol_sigma70_r4_t2"/>
</dbReference>
<dbReference type="InterPro" id="IPR007627">
    <property type="entry name" value="RNA_pol_sigma70_r2"/>
</dbReference>
<dbReference type="InterPro" id="IPR014284">
    <property type="entry name" value="RNA_pol_sigma-70_dom"/>
</dbReference>
<dbReference type="Gene3D" id="1.10.1740.10">
    <property type="match status" value="1"/>
</dbReference>
<feature type="domain" description="RNA polymerase sigma factor 70 region 4 type 2" evidence="7">
    <location>
        <begin position="112"/>
        <end position="163"/>
    </location>
</feature>
<comment type="caution">
    <text evidence="8">The sequence shown here is derived from an EMBL/GenBank/DDBJ whole genome shotgun (WGS) entry which is preliminary data.</text>
</comment>
<evidence type="ECO:0000256" key="1">
    <source>
        <dbReference type="ARBA" id="ARBA00010641"/>
    </source>
</evidence>
<dbReference type="InterPro" id="IPR013325">
    <property type="entry name" value="RNA_pol_sigma_r2"/>
</dbReference>
<dbReference type="Gene3D" id="1.10.10.10">
    <property type="entry name" value="Winged helix-like DNA-binding domain superfamily/Winged helix DNA-binding domain"/>
    <property type="match status" value="1"/>
</dbReference>
<evidence type="ECO:0000256" key="2">
    <source>
        <dbReference type="ARBA" id="ARBA00023015"/>
    </source>
</evidence>
<evidence type="ECO:0000259" key="6">
    <source>
        <dbReference type="Pfam" id="PF04542"/>
    </source>
</evidence>
<keyword evidence="3" id="KW-0731">Sigma factor</keyword>
<dbReference type="CDD" id="cd06171">
    <property type="entry name" value="Sigma70_r4"/>
    <property type="match status" value="1"/>
</dbReference>
<dbReference type="NCBIfam" id="TIGR02937">
    <property type="entry name" value="sigma70-ECF"/>
    <property type="match status" value="1"/>
</dbReference>
<gene>
    <name evidence="8" type="ORF">P4U43_14600</name>
</gene>
<evidence type="ECO:0000313" key="9">
    <source>
        <dbReference type="Proteomes" id="UP001220456"/>
    </source>
</evidence>
<dbReference type="InterPro" id="IPR036388">
    <property type="entry name" value="WH-like_DNA-bd_sf"/>
</dbReference>
<accession>A0ABT6CY54</accession>
<evidence type="ECO:0000259" key="7">
    <source>
        <dbReference type="Pfam" id="PF08281"/>
    </source>
</evidence>
<dbReference type="RefSeq" id="WP_056547009.1">
    <property type="nucleotide sequence ID" value="NZ_JAROKN010000053.1"/>
</dbReference>
<keyword evidence="2" id="KW-0805">Transcription regulation</keyword>
<sequence length="178" mass="20148">MDRTHTPGGTVLQRYDDVFAALHREHRDRVFSFIHRRVSSREAAEELTNDVFRIAWQRNPQASDVTPAWLLTVARNVIGNEYRRRERAEHLMQRVRDSVVLAARAGNGAGQQAVADSLLRLREKEREVLLLAYWDDLSTTEISEVLGCSPSAAKVRLHRARAAFAQMMPAALMAEEGA</sequence>
<dbReference type="EMBL" id="JAROKN010000053">
    <property type="protein sequence ID" value="MDF9279017.1"/>
    <property type="molecule type" value="Genomic_DNA"/>
</dbReference>
<comment type="similarity">
    <text evidence="1">Belongs to the sigma-70 factor family. ECF subfamily.</text>
</comment>
<dbReference type="SUPFAM" id="SSF88946">
    <property type="entry name" value="Sigma2 domain of RNA polymerase sigma factors"/>
    <property type="match status" value="1"/>
</dbReference>
<feature type="domain" description="RNA polymerase sigma-70 region 2" evidence="6">
    <location>
        <begin position="22"/>
        <end position="87"/>
    </location>
</feature>
<dbReference type="InterPro" id="IPR039425">
    <property type="entry name" value="RNA_pol_sigma-70-like"/>
</dbReference>
<dbReference type="InterPro" id="IPR013324">
    <property type="entry name" value="RNA_pol_sigma_r3/r4-like"/>
</dbReference>
<dbReference type="Pfam" id="PF08281">
    <property type="entry name" value="Sigma70_r4_2"/>
    <property type="match status" value="1"/>
</dbReference>
<dbReference type="Proteomes" id="UP001220456">
    <property type="component" value="Unassembled WGS sequence"/>
</dbReference>
<protein>
    <submittedName>
        <fullName evidence="8">Sigma-70 family RNA polymerase sigma factor</fullName>
    </submittedName>
</protein>
<dbReference type="Pfam" id="PF04542">
    <property type="entry name" value="Sigma70_r2"/>
    <property type="match status" value="1"/>
</dbReference>
<evidence type="ECO:0000256" key="3">
    <source>
        <dbReference type="ARBA" id="ARBA00023082"/>
    </source>
</evidence>